<evidence type="ECO:0000256" key="1">
    <source>
        <dbReference type="SAM" id="Coils"/>
    </source>
</evidence>
<keyword evidence="6" id="KW-1185">Reference proteome</keyword>
<proteinExistence type="predicted"/>
<dbReference type="EMBL" id="JARKHS020029102">
    <property type="protein sequence ID" value="KAK8763661.1"/>
    <property type="molecule type" value="Genomic_DNA"/>
</dbReference>
<protein>
    <submittedName>
        <fullName evidence="3">Uncharacterized protein</fullName>
    </submittedName>
</protein>
<name>A0AAQ4DMH1_AMBAM</name>
<dbReference type="EMBL" id="JARKHS020029103">
    <property type="protein sequence ID" value="KAK8763660.1"/>
    <property type="molecule type" value="Genomic_DNA"/>
</dbReference>
<evidence type="ECO:0000313" key="2">
    <source>
        <dbReference type="EMBL" id="KAK8763660.1"/>
    </source>
</evidence>
<sequence>MDHILIKWTQEEKWDVYPIRAMVNTAVGFRLLTEPGAIDDVRGTIELFTWKDSEPPAPAEVLDIGKARVLETKRARLASAGLRDEGDVMTESLECSPNEEFCSQCENMRRELDVVKRRNEDLEAAHESQKVLKKLKKMLDDMKSIDAISAVRPCPQ</sequence>
<evidence type="ECO:0000313" key="3">
    <source>
        <dbReference type="EMBL" id="KAK8763661.1"/>
    </source>
</evidence>
<organism evidence="3 6">
    <name type="scientific">Amblyomma americanum</name>
    <name type="common">Lone star tick</name>
    <dbReference type="NCBI Taxonomy" id="6943"/>
    <lineage>
        <taxon>Eukaryota</taxon>
        <taxon>Metazoa</taxon>
        <taxon>Ecdysozoa</taxon>
        <taxon>Arthropoda</taxon>
        <taxon>Chelicerata</taxon>
        <taxon>Arachnida</taxon>
        <taxon>Acari</taxon>
        <taxon>Parasitiformes</taxon>
        <taxon>Ixodida</taxon>
        <taxon>Ixodoidea</taxon>
        <taxon>Ixodidae</taxon>
        <taxon>Amblyomminae</taxon>
        <taxon>Amblyomma</taxon>
    </lineage>
</organism>
<reference evidence="3" key="3">
    <citation type="submission" date="2024-02" db="EMBL/GenBank/DDBJ databases">
        <authorList>
            <person name="Mcdaniel E.A."/>
            <person name="Celebi F.M."/>
            <person name="Reiter T."/>
            <person name="Weiss E.C."/>
            <person name="Chou S."/>
        </authorList>
    </citation>
    <scope>NUCLEOTIDE SEQUENCE</scope>
    <source>
        <strain evidence="3">F_SG_1</strain>
        <tissue evidence="3">Salivary glands</tissue>
    </source>
</reference>
<comment type="caution">
    <text evidence="3">The sequence shown here is derived from an EMBL/GenBank/DDBJ whole genome shotgun (WGS) entry which is preliminary data.</text>
</comment>
<accession>A0AAQ4DMH1</accession>
<reference evidence="3 6" key="1">
    <citation type="journal article" date="2023" name="Arcadia Sci">
        <title>De novo assembly of a long-read Amblyomma americanum tick genome.</title>
        <authorList>
            <person name="Chou S."/>
            <person name="Poskanzer K.E."/>
            <person name="Rollins M."/>
            <person name="Thuy-Boun P.S."/>
        </authorList>
    </citation>
    <scope>NUCLEOTIDE SEQUENCE [LARGE SCALE GENOMIC DNA]</scope>
    <source>
        <strain evidence="3">F_SG_1</strain>
        <tissue evidence="3">Salivary glands</tissue>
    </source>
</reference>
<dbReference type="Proteomes" id="UP001321473">
    <property type="component" value="Unassembled WGS sequence"/>
</dbReference>
<evidence type="ECO:0000313" key="6">
    <source>
        <dbReference type="Proteomes" id="UP001321473"/>
    </source>
</evidence>
<keyword evidence="1" id="KW-0175">Coiled coil</keyword>
<dbReference type="EMBL" id="JARKHS020004029">
    <property type="protein sequence ID" value="KAK8785006.1"/>
    <property type="molecule type" value="Genomic_DNA"/>
</dbReference>
<dbReference type="AlphaFoldDB" id="A0AAQ4DMH1"/>
<feature type="non-terminal residue" evidence="3">
    <location>
        <position position="156"/>
    </location>
</feature>
<reference evidence="3" key="2">
    <citation type="submission" date="2023-03" db="EMBL/GenBank/DDBJ databases">
        <authorList>
            <person name="Thuy-Boun P."/>
        </authorList>
    </citation>
    <scope>NUCLEOTIDE SEQUENCE</scope>
    <source>
        <strain evidence="3">F_SG_1</strain>
        <tissue evidence="3">Salivary glands</tissue>
    </source>
</reference>
<gene>
    <name evidence="5" type="ORF">V5799_008629</name>
    <name evidence="4" type="ORF">V5799_033729</name>
    <name evidence="3" type="ORF">V5799_033730</name>
    <name evidence="2" type="ORF">V5799_033731</name>
</gene>
<feature type="coiled-coil region" evidence="1">
    <location>
        <begin position="98"/>
        <end position="125"/>
    </location>
</feature>
<evidence type="ECO:0000313" key="5">
    <source>
        <dbReference type="EMBL" id="KAK8785006.1"/>
    </source>
</evidence>
<dbReference type="EMBL" id="JARKHS020029101">
    <property type="protein sequence ID" value="KAK8763662.1"/>
    <property type="molecule type" value="Genomic_DNA"/>
</dbReference>
<evidence type="ECO:0000313" key="4">
    <source>
        <dbReference type="EMBL" id="KAK8763662.1"/>
    </source>
</evidence>